<organism evidence="3 4">
    <name type="scientific">Paecilomyces lecythidis</name>
    <dbReference type="NCBI Taxonomy" id="3004212"/>
    <lineage>
        <taxon>Eukaryota</taxon>
        <taxon>Fungi</taxon>
        <taxon>Dikarya</taxon>
        <taxon>Ascomycota</taxon>
        <taxon>Pezizomycotina</taxon>
        <taxon>Eurotiomycetes</taxon>
        <taxon>Eurotiomycetidae</taxon>
        <taxon>Eurotiales</taxon>
        <taxon>Thermoascaceae</taxon>
        <taxon>Paecilomyces</taxon>
    </lineage>
</organism>
<feature type="domain" description="Ysc84 actin-binding" evidence="2">
    <location>
        <begin position="90"/>
        <end position="214"/>
    </location>
</feature>
<dbReference type="PANTHER" id="PTHR15629">
    <property type="entry name" value="SH3YL1 PROTEIN"/>
    <property type="match status" value="1"/>
</dbReference>
<evidence type="ECO:0000313" key="3">
    <source>
        <dbReference type="EMBL" id="KAL1883585.1"/>
    </source>
</evidence>
<feature type="compositionally biased region" description="Polar residues" evidence="1">
    <location>
        <begin position="310"/>
        <end position="320"/>
    </location>
</feature>
<feature type="compositionally biased region" description="Polar residues" evidence="1">
    <location>
        <begin position="332"/>
        <end position="342"/>
    </location>
</feature>
<evidence type="ECO:0000256" key="1">
    <source>
        <dbReference type="SAM" id="MobiDB-lite"/>
    </source>
</evidence>
<comment type="caution">
    <text evidence="3">The sequence shown here is derived from an EMBL/GenBank/DDBJ whole genome shotgun (WGS) entry which is preliminary data.</text>
</comment>
<dbReference type="InterPro" id="IPR051702">
    <property type="entry name" value="SH3_domain_YSC84-like"/>
</dbReference>
<feature type="region of interest" description="Disordered" evidence="1">
    <location>
        <begin position="288"/>
        <end position="342"/>
    </location>
</feature>
<feature type="compositionally biased region" description="Polar residues" evidence="1">
    <location>
        <begin position="240"/>
        <end position="255"/>
    </location>
</feature>
<gene>
    <name evidence="3" type="ORF">Plec18167_002592</name>
</gene>
<feature type="compositionally biased region" description="Basic and acidic residues" evidence="1">
    <location>
        <begin position="290"/>
        <end position="302"/>
    </location>
</feature>
<sequence length="342" mass="35642">MPKGMHSPLPASLRSECEKASVILDSLITPSITGNPGAALHRQLANAKGLVILTGFRASFLGSLRVGSGLVVARLDDGSWSAPSAVTMFGGGFGGQVGFELTDFVFVLTSSAAVRDFAQAANFALSAHLSIAFGPVGRSAEITAVASPKGVSPMFAYSKTKGLYGGVAAEGSFYIQVKPSNKSLYQRQVSAQQLLSGEIPAPPEAETLMRILSSEMFSPRPSDPEAAVTGTTGLPDVQQAPEQPTSVSAPESTVANEHEQAQVPELHANALPPELPTTDRQISELCADTQQHELEAGPETERTPVITPVSPENQDVSPETTAGEKVTGPTEVASQPPIQVSS</sequence>
<name>A0ABR3Y5L5_9EURO</name>
<dbReference type="Pfam" id="PF04366">
    <property type="entry name" value="Ysc84"/>
    <property type="match status" value="1"/>
</dbReference>
<proteinExistence type="predicted"/>
<evidence type="ECO:0000259" key="2">
    <source>
        <dbReference type="Pfam" id="PF04366"/>
    </source>
</evidence>
<evidence type="ECO:0000313" key="4">
    <source>
        <dbReference type="Proteomes" id="UP001583193"/>
    </source>
</evidence>
<feature type="region of interest" description="Disordered" evidence="1">
    <location>
        <begin position="216"/>
        <end position="260"/>
    </location>
</feature>
<dbReference type="EMBL" id="JAVDPF010000005">
    <property type="protein sequence ID" value="KAL1883585.1"/>
    <property type="molecule type" value="Genomic_DNA"/>
</dbReference>
<dbReference type="PANTHER" id="PTHR15629:SF2">
    <property type="entry name" value="SH3 DOMAIN-CONTAINING YSC84-LIKE PROTEIN 1"/>
    <property type="match status" value="1"/>
</dbReference>
<keyword evidence="4" id="KW-1185">Reference proteome</keyword>
<accession>A0ABR3Y5L5</accession>
<reference evidence="3 4" key="1">
    <citation type="journal article" date="2024" name="IMA Fungus">
        <title>IMA Genome - F19 : A genome assembly and annotation guide to empower mycologists, including annotated draft genome sequences of Ceratocystis pirilliformis, Diaporthe australafricana, Fusarium ophioides, Paecilomyces lecythidis, and Sporothrix stenoceras.</title>
        <authorList>
            <person name="Aylward J."/>
            <person name="Wilson A.M."/>
            <person name="Visagie C.M."/>
            <person name="Spraker J."/>
            <person name="Barnes I."/>
            <person name="Buitendag C."/>
            <person name="Ceriani C."/>
            <person name="Del Mar Angel L."/>
            <person name="du Plessis D."/>
            <person name="Fuchs T."/>
            <person name="Gasser K."/>
            <person name="Kramer D."/>
            <person name="Li W."/>
            <person name="Munsamy K."/>
            <person name="Piso A."/>
            <person name="Price J.L."/>
            <person name="Sonnekus B."/>
            <person name="Thomas C."/>
            <person name="van der Nest A."/>
            <person name="van Dijk A."/>
            <person name="van Heerden A."/>
            <person name="van Vuuren N."/>
            <person name="Yilmaz N."/>
            <person name="Duong T.A."/>
            <person name="van der Merwe N.A."/>
            <person name="Wingfield M.J."/>
            <person name="Wingfield B.D."/>
        </authorList>
    </citation>
    <scope>NUCLEOTIDE SEQUENCE [LARGE SCALE GENOMIC DNA]</scope>
    <source>
        <strain evidence="3 4">CMW 18167</strain>
    </source>
</reference>
<dbReference type="Proteomes" id="UP001583193">
    <property type="component" value="Unassembled WGS sequence"/>
</dbReference>
<dbReference type="InterPro" id="IPR007461">
    <property type="entry name" value="Ysc84_actin-binding"/>
</dbReference>
<protein>
    <recommendedName>
        <fullName evidence="2">Ysc84 actin-binding domain-containing protein</fullName>
    </recommendedName>
</protein>